<comment type="caution">
    <text evidence="2">The sequence shown here is derived from an EMBL/GenBank/DDBJ whole genome shotgun (WGS) entry which is preliminary data.</text>
</comment>
<protein>
    <recommendedName>
        <fullName evidence="1">DUF5753 domain-containing protein</fullName>
    </recommendedName>
</protein>
<keyword evidence="3" id="KW-1185">Reference proteome</keyword>
<gene>
    <name evidence="2" type="ORF">GCM10011609_13140</name>
</gene>
<reference evidence="3" key="1">
    <citation type="journal article" date="2019" name="Int. J. Syst. Evol. Microbiol.">
        <title>The Global Catalogue of Microorganisms (GCM) 10K type strain sequencing project: providing services to taxonomists for standard genome sequencing and annotation.</title>
        <authorList>
            <consortium name="The Broad Institute Genomics Platform"/>
            <consortium name="The Broad Institute Genome Sequencing Center for Infectious Disease"/>
            <person name="Wu L."/>
            <person name="Ma J."/>
        </authorList>
    </citation>
    <scope>NUCLEOTIDE SEQUENCE [LARGE SCALE GENOMIC DNA]</scope>
    <source>
        <strain evidence="3">CGMCC 4.7319</strain>
    </source>
</reference>
<proteinExistence type="predicted"/>
<organism evidence="2 3">
    <name type="scientific">Lentzea pudingi</name>
    <dbReference type="NCBI Taxonomy" id="1789439"/>
    <lineage>
        <taxon>Bacteria</taxon>
        <taxon>Bacillati</taxon>
        <taxon>Actinomycetota</taxon>
        <taxon>Actinomycetes</taxon>
        <taxon>Pseudonocardiales</taxon>
        <taxon>Pseudonocardiaceae</taxon>
        <taxon>Lentzea</taxon>
    </lineage>
</organism>
<dbReference type="InterPro" id="IPR043917">
    <property type="entry name" value="DUF5753"/>
</dbReference>
<evidence type="ECO:0000259" key="1">
    <source>
        <dbReference type="Pfam" id="PF19054"/>
    </source>
</evidence>
<dbReference type="Proteomes" id="UP000597656">
    <property type="component" value="Unassembled WGS sequence"/>
</dbReference>
<evidence type="ECO:0000313" key="2">
    <source>
        <dbReference type="EMBL" id="GGM78766.1"/>
    </source>
</evidence>
<feature type="domain" description="DUF5753" evidence="1">
    <location>
        <begin position="14"/>
        <end position="184"/>
    </location>
</feature>
<sequence>MVAAARRVLAVGLRTVVEHLKVATAMTCWHTHMVPLFLQTADYMREVLGAALPDELEERVQARLAMQMFLQHGMSCTFVIHESALRLPVGGAEAHAGQLLHLMFMANRPNVRIRIVPAARGAHAGLAGPFTWLTFSRHQPLVWVETENSSLFVEADDAIEGYERVVRALDDSALDEDTSKALILRSYETLGARIS</sequence>
<evidence type="ECO:0000313" key="3">
    <source>
        <dbReference type="Proteomes" id="UP000597656"/>
    </source>
</evidence>
<accession>A0ABQ2HH34</accession>
<dbReference type="Pfam" id="PF19054">
    <property type="entry name" value="DUF5753"/>
    <property type="match status" value="1"/>
</dbReference>
<dbReference type="EMBL" id="BMNC01000002">
    <property type="protein sequence ID" value="GGM78766.1"/>
    <property type="molecule type" value="Genomic_DNA"/>
</dbReference>
<name>A0ABQ2HH34_9PSEU</name>